<organism evidence="1 2">
    <name type="scientific">Paenibacillus whitsoniae</name>
    <dbReference type="NCBI Taxonomy" id="2496558"/>
    <lineage>
        <taxon>Bacteria</taxon>
        <taxon>Bacillati</taxon>
        <taxon>Bacillota</taxon>
        <taxon>Bacilli</taxon>
        <taxon>Bacillales</taxon>
        <taxon>Paenibacillaceae</taxon>
        <taxon>Paenibacillus</taxon>
    </lineage>
</organism>
<sequence>MRQYTAIPGPKNVHVNKGDTQAAVKLFSDMINAQTQSGWIYHSMESIAVTEKPGCLQQPVTTHYYMLIFYKDI</sequence>
<name>A0A3S0C676_9BACL</name>
<gene>
    <name evidence="1" type="ORF">EJQ19_29590</name>
</gene>
<accession>A0A3S0C676</accession>
<evidence type="ECO:0008006" key="3">
    <source>
        <dbReference type="Google" id="ProtNLM"/>
    </source>
</evidence>
<dbReference type="EMBL" id="RXHU01000119">
    <property type="protein sequence ID" value="RTE02359.1"/>
    <property type="molecule type" value="Genomic_DNA"/>
</dbReference>
<proteinExistence type="predicted"/>
<reference evidence="1 2" key="1">
    <citation type="submission" date="2018-12" db="EMBL/GenBank/DDBJ databases">
        <title>Bacillus ochoae sp. nov., Paenibacillus whitsoniae sp. nov., Paenibacillus spiritus sp. nov. Isolated from the Mars Exploration Rover during spacecraft assembly.</title>
        <authorList>
            <person name="Seuylemezian A."/>
            <person name="Vaishampayan P."/>
        </authorList>
    </citation>
    <scope>NUCLEOTIDE SEQUENCE [LARGE SCALE GENOMIC DNA]</scope>
    <source>
        <strain evidence="1 2">MER 54</strain>
    </source>
</reference>
<comment type="caution">
    <text evidence="1">The sequence shown here is derived from an EMBL/GenBank/DDBJ whole genome shotgun (WGS) entry which is preliminary data.</text>
</comment>
<dbReference type="Proteomes" id="UP000276128">
    <property type="component" value="Unassembled WGS sequence"/>
</dbReference>
<evidence type="ECO:0000313" key="2">
    <source>
        <dbReference type="Proteomes" id="UP000276128"/>
    </source>
</evidence>
<dbReference type="RefSeq" id="WP_126144834.1">
    <property type="nucleotide sequence ID" value="NZ_RXHU01000119.1"/>
</dbReference>
<dbReference type="AlphaFoldDB" id="A0A3S0C676"/>
<protein>
    <recommendedName>
        <fullName evidence="3">DUF4177 domain-containing protein</fullName>
    </recommendedName>
</protein>
<dbReference type="OrthoDB" id="2625447at2"/>
<evidence type="ECO:0000313" key="1">
    <source>
        <dbReference type="EMBL" id="RTE02359.1"/>
    </source>
</evidence>
<keyword evidence="2" id="KW-1185">Reference proteome</keyword>